<keyword evidence="3 5" id="KW-0378">Hydrolase</keyword>
<proteinExistence type="inferred from homology"/>
<comment type="similarity">
    <text evidence="1 5">Belongs to the DNA glycosylase MPG family.</text>
</comment>
<protein>
    <recommendedName>
        <fullName evidence="5">Putative 3-methyladenine DNA glycosylase</fullName>
        <ecNumber evidence="5">3.2.2.-</ecNumber>
    </recommendedName>
</protein>
<dbReference type="Pfam" id="PF02245">
    <property type="entry name" value="Pur_DNA_glyco"/>
    <property type="match status" value="1"/>
</dbReference>
<evidence type="ECO:0000256" key="1">
    <source>
        <dbReference type="ARBA" id="ARBA00009232"/>
    </source>
</evidence>
<dbReference type="OrthoDB" id="9794313at2"/>
<dbReference type="STRING" id="408657.SAMN04487995_4225"/>
<dbReference type="InterPro" id="IPR003180">
    <property type="entry name" value="MPG"/>
</dbReference>
<dbReference type="RefSeq" id="WP_090338206.1">
    <property type="nucleotide sequence ID" value="NZ_FNXY01000006.1"/>
</dbReference>
<evidence type="ECO:0000256" key="3">
    <source>
        <dbReference type="ARBA" id="ARBA00022801"/>
    </source>
</evidence>
<dbReference type="GO" id="GO:0003677">
    <property type="term" value="F:DNA binding"/>
    <property type="evidence" value="ECO:0007669"/>
    <property type="project" value="InterPro"/>
</dbReference>
<evidence type="ECO:0000256" key="4">
    <source>
        <dbReference type="ARBA" id="ARBA00023204"/>
    </source>
</evidence>
<organism evidence="6 7">
    <name type="scientific">Dyadobacter koreensis</name>
    <dbReference type="NCBI Taxonomy" id="408657"/>
    <lineage>
        <taxon>Bacteria</taxon>
        <taxon>Pseudomonadati</taxon>
        <taxon>Bacteroidota</taxon>
        <taxon>Cytophagia</taxon>
        <taxon>Cytophagales</taxon>
        <taxon>Spirosomataceae</taxon>
        <taxon>Dyadobacter</taxon>
    </lineage>
</organism>
<keyword evidence="7" id="KW-1185">Reference proteome</keyword>
<keyword evidence="2 5" id="KW-0227">DNA damage</keyword>
<dbReference type="PANTHER" id="PTHR10429">
    <property type="entry name" value="DNA-3-METHYLADENINE GLYCOSYLASE"/>
    <property type="match status" value="1"/>
</dbReference>
<dbReference type="EC" id="3.2.2.-" evidence="5"/>
<dbReference type="PANTHER" id="PTHR10429:SF0">
    <property type="entry name" value="DNA-3-METHYLADENINE GLYCOSYLASE"/>
    <property type="match status" value="1"/>
</dbReference>
<dbReference type="GO" id="GO:0006284">
    <property type="term" value="P:base-excision repair"/>
    <property type="evidence" value="ECO:0007669"/>
    <property type="project" value="InterPro"/>
</dbReference>
<sequence length="208" mass="23538">MISEENRLPLSFYEAYDTRTLAQKLLGCELVHNSPEGLTSGIIVETEAYLQDDPACHAYRKRTARTEPMYSAAGTIYVYLIYGMYQCVNIVSREDGCAEAVLIRALQPTEGIELMEMRRRFSRKNLLPGFVPKPVALRELCKGPGKLVQAMGIDRSIHNAQSLDTSSLYIRPQILGHFEIEISKRIGITQGADLLYRYTVKNNRFVSK</sequence>
<evidence type="ECO:0000313" key="7">
    <source>
        <dbReference type="Proteomes" id="UP000199532"/>
    </source>
</evidence>
<dbReference type="Proteomes" id="UP000199532">
    <property type="component" value="Unassembled WGS sequence"/>
</dbReference>
<dbReference type="InterPro" id="IPR011034">
    <property type="entry name" value="Formyl_transferase-like_C_sf"/>
</dbReference>
<dbReference type="HAMAP" id="MF_00527">
    <property type="entry name" value="3MGH"/>
    <property type="match status" value="1"/>
</dbReference>
<dbReference type="FunFam" id="3.10.300.10:FF:000001">
    <property type="entry name" value="Putative 3-methyladenine DNA glycosylase"/>
    <property type="match status" value="1"/>
</dbReference>
<dbReference type="NCBIfam" id="TIGR00567">
    <property type="entry name" value="3mg"/>
    <property type="match status" value="1"/>
</dbReference>
<dbReference type="CDD" id="cd00540">
    <property type="entry name" value="AAG"/>
    <property type="match status" value="1"/>
</dbReference>
<name>A0A1H6XX86_9BACT</name>
<dbReference type="InterPro" id="IPR036995">
    <property type="entry name" value="MPG_sf"/>
</dbReference>
<dbReference type="AlphaFoldDB" id="A0A1H6XX86"/>
<keyword evidence="4 5" id="KW-0234">DNA repair</keyword>
<evidence type="ECO:0000313" key="6">
    <source>
        <dbReference type="EMBL" id="SEJ32786.1"/>
    </source>
</evidence>
<dbReference type="GO" id="GO:0003905">
    <property type="term" value="F:alkylbase DNA N-glycosylase activity"/>
    <property type="evidence" value="ECO:0007669"/>
    <property type="project" value="InterPro"/>
</dbReference>
<evidence type="ECO:0000256" key="2">
    <source>
        <dbReference type="ARBA" id="ARBA00022763"/>
    </source>
</evidence>
<dbReference type="Gene3D" id="3.10.300.10">
    <property type="entry name" value="Methylpurine-DNA glycosylase (MPG)"/>
    <property type="match status" value="1"/>
</dbReference>
<dbReference type="SUPFAM" id="SSF50486">
    <property type="entry name" value="FMT C-terminal domain-like"/>
    <property type="match status" value="1"/>
</dbReference>
<evidence type="ECO:0000256" key="5">
    <source>
        <dbReference type="HAMAP-Rule" id="MF_00527"/>
    </source>
</evidence>
<dbReference type="EMBL" id="FNXY01000006">
    <property type="protein sequence ID" value="SEJ32786.1"/>
    <property type="molecule type" value="Genomic_DNA"/>
</dbReference>
<accession>A0A1H6XX86</accession>
<gene>
    <name evidence="6" type="ORF">SAMN04487995_4225</name>
</gene>
<reference evidence="6 7" key="1">
    <citation type="submission" date="2016-10" db="EMBL/GenBank/DDBJ databases">
        <authorList>
            <person name="de Groot N.N."/>
        </authorList>
    </citation>
    <scope>NUCLEOTIDE SEQUENCE [LARGE SCALE GENOMIC DNA]</scope>
    <source>
        <strain evidence="6 7">DSM 19938</strain>
    </source>
</reference>